<organism evidence="2 3">
    <name type="scientific">Shewanella eurypsychrophilus</name>
    <dbReference type="NCBI Taxonomy" id="2593656"/>
    <lineage>
        <taxon>Bacteria</taxon>
        <taxon>Pseudomonadati</taxon>
        <taxon>Pseudomonadota</taxon>
        <taxon>Gammaproteobacteria</taxon>
        <taxon>Alteromonadales</taxon>
        <taxon>Shewanellaceae</taxon>
        <taxon>Shewanella</taxon>
    </lineage>
</organism>
<feature type="chain" id="PRO_5045304530" description="Lipoprotein" evidence="1">
    <location>
        <begin position="23"/>
        <end position="221"/>
    </location>
</feature>
<accession>A0ABX6V763</accession>
<evidence type="ECO:0008006" key="4">
    <source>
        <dbReference type="Google" id="ProtNLM"/>
    </source>
</evidence>
<dbReference type="RefSeq" id="WP_195873043.1">
    <property type="nucleotide sequence ID" value="NZ_CP045503.2"/>
</dbReference>
<sequence length="221" mass="24264">MKKLILASLVALTALTGCVSNHTPTLPEVEVIKFPATKQVTKVSLGERMLESGKKITVDGFTLDDNVSIFDGVVMAGTYHKIGVKDEHTVYKPEHGYGTGIMSALGGASPAKPYIDGNTKNLCFFGSFGTAFCSEVKPRIKSISMYSTDSFIQELIYTGKVQNKVRFSYREYSNGTARQAFTVNVEYDLSESNIISYKGSNVEIIKASNNGIEYKVLNHFK</sequence>
<evidence type="ECO:0000313" key="2">
    <source>
        <dbReference type="EMBL" id="QPG58439.1"/>
    </source>
</evidence>
<protein>
    <recommendedName>
        <fullName evidence="4">Lipoprotein</fullName>
    </recommendedName>
</protein>
<name>A0ABX6V763_9GAMM</name>
<feature type="signal peptide" evidence="1">
    <location>
        <begin position="1"/>
        <end position="22"/>
    </location>
</feature>
<evidence type="ECO:0000256" key="1">
    <source>
        <dbReference type="SAM" id="SignalP"/>
    </source>
</evidence>
<evidence type="ECO:0000313" key="3">
    <source>
        <dbReference type="Proteomes" id="UP000316416"/>
    </source>
</evidence>
<keyword evidence="3" id="KW-1185">Reference proteome</keyword>
<proteinExistence type="predicted"/>
<dbReference type="Proteomes" id="UP000316416">
    <property type="component" value="Chromosome"/>
</dbReference>
<reference evidence="2" key="1">
    <citation type="submission" date="2021-07" db="EMBL/GenBank/DDBJ databases">
        <title>Shewanella sp. YLB-07 whole genome sequence.</title>
        <authorList>
            <person name="Yu L."/>
        </authorList>
    </citation>
    <scope>NUCLEOTIDE SEQUENCE</scope>
    <source>
        <strain evidence="2">YLB-08</strain>
    </source>
</reference>
<dbReference type="EMBL" id="CP045503">
    <property type="protein sequence ID" value="QPG58439.1"/>
    <property type="molecule type" value="Genomic_DNA"/>
</dbReference>
<keyword evidence="1" id="KW-0732">Signal</keyword>
<dbReference type="PROSITE" id="PS51257">
    <property type="entry name" value="PROKAR_LIPOPROTEIN"/>
    <property type="match status" value="1"/>
</dbReference>
<gene>
    <name evidence="2" type="ORF">FM038_014045</name>
</gene>